<keyword evidence="3" id="KW-1185">Reference proteome</keyword>
<dbReference type="Gene3D" id="3.40.50.300">
    <property type="entry name" value="P-loop containing nucleotide triphosphate hydrolases"/>
    <property type="match status" value="1"/>
</dbReference>
<proteinExistence type="predicted"/>
<dbReference type="InterPro" id="IPR003593">
    <property type="entry name" value="AAA+_ATPase"/>
</dbReference>
<evidence type="ECO:0000259" key="1">
    <source>
        <dbReference type="SMART" id="SM00382"/>
    </source>
</evidence>
<reference evidence="3" key="1">
    <citation type="journal article" date="2019" name="Int. J. Syst. Evol. Microbiol.">
        <title>The Global Catalogue of Microorganisms (GCM) 10K type strain sequencing project: providing services to taxonomists for standard genome sequencing and annotation.</title>
        <authorList>
            <consortium name="The Broad Institute Genomics Platform"/>
            <consortium name="The Broad Institute Genome Sequencing Center for Infectious Disease"/>
            <person name="Wu L."/>
            <person name="Ma J."/>
        </authorList>
    </citation>
    <scope>NUCLEOTIDE SEQUENCE [LARGE SCALE GENOMIC DNA]</scope>
    <source>
        <strain evidence="3">JCM 6486</strain>
    </source>
</reference>
<comment type="caution">
    <text evidence="2">The sequence shown here is derived from an EMBL/GenBank/DDBJ whole genome shotgun (WGS) entry which is preliminary data.</text>
</comment>
<dbReference type="Pfam" id="PF11398">
    <property type="entry name" value="DUF2813"/>
    <property type="match status" value="1"/>
</dbReference>
<keyword evidence="2" id="KW-0547">Nucleotide-binding</keyword>
<organism evidence="2 3">
    <name type="scientific">Paraclostridium tenue</name>
    <dbReference type="NCBI Taxonomy" id="1737"/>
    <lineage>
        <taxon>Bacteria</taxon>
        <taxon>Bacillati</taxon>
        <taxon>Bacillota</taxon>
        <taxon>Clostridia</taxon>
        <taxon>Peptostreptococcales</taxon>
        <taxon>Peptostreptococcaceae</taxon>
        <taxon>Paraclostridium</taxon>
    </lineage>
</organism>
<evidence type="ECO:0000313" key="3">
    <source>
        <dbReference type="Proteomes" id="UP001400965"/>
    </source>
</evidence>
<dbReference type="Proteomes" id="UP001400965">
    <property type="component" value="Unassembled WGS sequence"/>
</dbReference>
<dbReference type="Pfam" id="PF13304">
    <property type="entry name" value="AAA_21"/>
    <property type="match status" value="1"/>
</dbReference>
<dbReference type="EMBL" id="BAAACP010000022">
    <property type="protein sequence ID" value="GAA0866096.1"/>
    <property type="molecule type" value="Genomic_DNA"/>
</dbReference>
<dbReference type="PANTHER" id="PTHR43581">
    <property type="entry name" value="ATP/GTP PHOSPHATASE"/>
    <property type="match status" value="1"/>
</dbReference>
<dbReference type="PANTHER" id="PTHR43581:SF4">
    <property type="entry name" value="ATP_GTP PHOSPHATASE"/>
    <property type="match status" value="1"/>
</dbReference>
<name>A0ABP3XN95_9FIRM</name>
<dbReference type="SUPFAM" id="SSF52540">
    <property type="entry name" value="P-loop containing nucleoside triphosphate hydrolases"/>
    <property type="match status" value="1"/>
</dbReference>
<accession>A0ABP3XN95</accession>
<dbReference type="InterPro" id="IPR027417">
    <property type="entry name" value="P-loop_NTPase"/>
</dbReference>
<dbReference type="InterPro" id="IPR003959">
    <property type="entry name" value="ATPase_AAA_core"/>
</dbReference>
<gene>
    <name evidence="2" type="ORF">GCM10008917_26200</name>
</gene>
<dbReference type="InterPro" id="IPR022602">
    <property type="entry name" value="DUF2813"/>
</dbReference>
<dbReference type="InterPro" id="IPR051396">
    <property type="entry name" value="Bact_Antivir_Def_Nuclease"/>
</dbReference>
<dbReference type="SMART" id="SM00382">
    <property type="entry name" value="AAA"/>
    <property type="match status" value="1"/>
</dbReference>
<dbReference type="RefSeq" id="WP_346046774.1">
    <property type="nucleotide sequence ID" value="NZ_BAAACP010000022.1"/>
</dbReference>
<feature type="domain" description="AAA+ ATPase" evidence="1">
    <location>
        <begin position="23"/>
        <end position="318"/>
    </location>
</feature>
<dbReference type="GO" id="GO:0005524">
    <property type="term" value="F:ATP binding"/>
    <property type="evidence" value="ECO:0007669"/>
    <property type="project" value="UniProtKB-KW"/>
</dbReference>
<protein>
    <submittedName>
        <fullName evidence="2">ATP-binding protein</fullName>
    </submittedName>
</protein>
<sequence>MNYLSYLNIKNFRGVKNLELNDLSTINIIVGDNNSGKTSLLEAISLLENPDSIRHMLINASKRDSNNTSKFELFLEMFPKNQEKNRGIHINSIINKCENELKIKGELNNIIDFNENDVNFDSKVFEGIVSLKQNDEELINKEIYIQENKQLRYSGSYNLIKIVYVTPYDHFRENVLNNTIEVIKDGDKDKLIKLLQMFDKNILSFEVLPNRYMNNSSIYINHKKYKLMPLSSFGDGVKKVITLASAIVSAKGGILLIDEIETAIYKDMVSEVFRWFVKACIEYKVQLISTTHSLEVIDAMIEGIGNKLDDLTCFRIESINDNIYTTRFSGSKLKDIRTILGQDVR</sequence>
<keyword evidence="2" id="KW-0067">ATP-binding</keyword>
<evidence type="ECO:0000313" key="2">
    <source>
        <dbReference type="EMBL" id="GAA0866096.1"/>
    </source>
</evidence>